<gene>
    <name evidence="2" type="ORF">D9611_001087</name>
</gene>
<evidence type="ECO:0000313" key="2">
    <source>
        <dbReference type="EMBL" id="KAF5342471.1"/>
    </source>
</evidence>
<evidence type="ECO:0000313" key="3">
    <source>
        <dbReference type="Proteomes" id="UP000541558"/>
    </source>
</evidence>
<feature type="signal peptide" evidence="1">
    <location>
        <begin position="1"/>
        <end position="19"/>
    </location>
</feature>
<sequence>MQKSFSLVLAAVLLSSVTAAPNNDKGGSATTSTIVIGTPVIPVGAPGCGSLITSIYEATSQTTIGGTLTTFVPFTTTSIGCANNATGPLITTTIYPTPGPTGGAGSGSATTSSIGGTPDNCTSTTFPAYSQTTIGTVTTSVLFNTTGVLCGTETGTVIPTVLPTNGTGPTVTPSQNPVPTVSPSSNATAGNLTLAGALAGENGAGILGASWVAGLVAAVVGAFNFV</sequence>
<keyword evidence="1" id="KW-0732">Signal</keyword>
<evidence type="ECO:0000256" key="1">
    <source>
        <dbReference type="SAM" id="SignalP"/>
    </source>
</evidence>
<dbReference type="AlphaFoldDB" id="A0A8H5CIK1"/>
<comment type="caution">
    <text evidence="2">The sequence shown here is derived from an EMBL/GenBank/DDBJ whole genome shotgun (WGS) entry which is preliminary data.</text>
</comment>
<keyword evidence="3" id="KW-1185">Reference proteome</keyword>
<protein>
    <submittedName>
        <fullName evidence="2">Uncharacterized protein</fullName>
    </submittedName>
</protein>
<organism evidence="2 3">
    <name type="scientific">Ephemerocybe angulata</name>
    <dbReference type="NCBI Taxonomy" id="980116"/>
    <lineage>
        <taxon>Eukaryota</taxon>
        <taxon>Fungi</taxon>
        <taxon>Dikarya</taxon>
        <taxon>Basidiomycota</taxon>
        <taxon>Agaricomycotina</taxon>
        <taxon>Agaricomycetes</taxon>
        <taxon>Agaricomycetidae</taxon>
        <taxon>Agaricales</taxon>
        <taxon>Agaricineae</taxon>
        <taxon>Psathyrellaceae</taxon>
        <taxon>Ephemerocybe</taxon>
    </lineage>
</organism>
<dbReference type="EMBL" id="JAACJK010000001">
    <property type="protein sequence ID" value="KAF5342471.1"/>
    <property type="molecule type" value="Genomic_DNA"/>
</dbReference>
<dbReference type="OrthoDB" id="3094924at2759"/>
<name>A0A8H5CIK1_9AGAR</name>
<reference evidence="2 3" key="1">
    <citation type="journal article" date="2020" name="ISME J.">
        <title>Uncovering the hidden diversity of litter-decomposition mechanisms in mushroom-forming fungi.</title>
        <authorList>
            <person name="Floudas D."/>
            <person name="Bentzer J."/>
            <person name="Ahren D."/>
            <person name="Johansson T."/>
            <person name="Persson P."/>
            <person name="Tunlid A."/>
        </authorList>
    </citation>
    <scope>NUCLEOTIDE SEQUENCE [LARGE SCALE GENOMIC DNA]</scope>
    <source>
        <strain evidence="2 3">CBS 175.51</strain>
    </source>
</reference>
<proteinExistence type="predicted"/>
<feature type="chain" id="PRO_5034462441" evidence="1">
    <location>
        <begin position="20"/>
        <end position="226"/>
    </location>
</feature>
<dbReference type="Proteomes" id="UP000541558">
    <property type="component" value="Unassembled WGS sequence"/>
</dbReference>
<accession>A0A8H5CIK1</accession>